<comment type="cofactor">
    <cofactor evidence="1">
        <name>Mg(2+)</name>
        <dbReference type="ChEBI" id="CHEBI:18420"/>
    </cofactor>
</comment>
<evidence type="ECO:0000256" key="2">
    <source>
        <dbReference type="ARBA" id="ARBA00022553"/>
    </source>
</evidence>
<accession>A0A2M7T6C1</accession>
<dbReference type="Proteomes" id="UP000230956">
    <property type="component" value="Unassembled WGS sequence"/>
</dbReference>
<dbReference type="EMBL" id="PFNG01000210">
    <property type="protein sequence ID" value="PIZ36250.1"/>
    <property type="molecule type" value="Genomic_DNA"/>
</dbReference>
<evidence type="ECO:0000256" key="5">
    <source>
        <dbReference type="ARBA" id="ARBA00023235"/>
    </source>
</evidence>
<gene>
    <name evidence="7" type="ORF">COY37_08995</name>
</gene>
<organism evidence="7 8">
    <name type="scientific">Candidatus Aquicultor secundus</name>
    <dbReference type="NCBI Taxonomy" id="1973895"/>
    <lineage>
        <taxon>Bacteria</taxon>
        <taxon>Bacillati</taxon>
        <taxon>Actinomycetota</taxon>
        <taxon>Candidatus Aquicultoria</taxon>
        <taxon>Candidatus Aquicultorales</taxon>
        <taxon>Candidatus Aquicultoraceae</taxon>
        <taxon>Candidatus Aquicultor</taxon>
    </lineage>
</organism>
<evidence type="ECO:0000313" key="7">
    <source>
        <dbReference type="EMBL" id="PIZ36250.1"/>
    </source>
</evidence>
<evidence type="ECO:0000256" key="3">
    <source>
        <dbReference type="ARBA" id="ARBA00022723"/>
    </source>
</evidence>
<dbReference type="InterPro" id="IPR005843">
    <property type="entry name" value="A-D-PHexomutase_C"/>
</dbReference>
<feature type="non-terminal residue" evidence="7">
    <location>
        <position position="1"/>
    </location>
</feature>
<protein>
    <submittedName>
        <fullName evidence="7">Phosphomannomutase</fullName>
    </submittedName>
</protein>
<dbReference type="PANTHER" id="PTHR43771">
    <property type="entry name" value="PHOSPHOMANNOMUTASE"/>
    <property type="match status" value="1"/>
</dbReference>
<sequence>KIVDIITVDGLRIIFEDGWGLIRASNTQPVLVLRFEAASLERRDYLRAFVEGELKLHCKL</sequence>
<evidence type="ECO:0000259" key="6">
    <source>
        <dbReference type="Pfam" id="PF00408"/>
    </source>
</evidence>
<dbReference type="PANTHER" id="PTHR43771:SF2">
    <property type="entry name" value="PHOSPHOMANNOMUTASE_PHOSPHOGLUCOMUTASE"/>
    <property type="match status" value="1"/>
</dbReference>
<evidence type="ECO:0000256" key="1">
    <source>
        <dbReference type="ARBA" id="ARBA00001946"/>
    </source>
</evidence>
<dbReference type="Pfam" id="PF00408">
    <property type="entry name" value="PGM_PMM_IV"/>
    <property type="match status" value="1"/>
</dbReference>
<evidence type="ECO:0000256" key="4">
    <source>
        <dbReference type="ARBA" id="ARBA00022842"/>
    </source>
</evidence>
<dbReference type="AlphaFoldDB" id="A0A2M7T6C1"/>
<feature type="domain" description="Alpha-D-phosphohexomutase C-terminal" evidence="6">
    <location>
        <begin position="8"/>
        <end position="50"/>
    </location>
</feature>
<dbReference type="InterPro" id="IPR036900">
    <property type="entry name" value="A-D-PHexomutase_C_sf"/>
</dbReference>
<keyword evidence="3" id="KW-0479">Metal-binding</keyword>
<reference evidence="8" key="1">
    <citation type="submission" date="2017-09" db="EMBL/GenBank/DDBJ databases">
        <title>Depth-based differentiation of microbial function through sediment-hosted aquifers and enrichment of novel symbionts in the deep terrestrial subsurface.</title>
        <authorList>
            <person name="Probst A.J."/>
            <person name="Ladd B."/>
            <person name="Jarett J.K."/>
            <person name="Geller-Mcgrath D.E."/>
            <person name="Sieber C.M.K."/>
            <person name="Emerson J.B."/>
            <person name="Anantharaman K."/>
            <person name="Thomas B.C."/>
            <person name="Malmstrom R."/>
            <person name="Stieglmeier M."/>
            <person name="Klingl A."/>
            <person name="Woyke T."/>
            <person name="Ryan C.M."/>
            <person name="Banfield J.F."/>
        </authorList>
    </citation>
    <scope>NUCLEOTIDE SEQUENCE [LARGE SCALE GENOMIC DNA]</scope>
</reference>
<comment type="caution">
    <text evidence="7">The sequence shown here is derived from an EMBL/GenBank/DDBJ whole genome shotgun (WGS) entry which is preliminary data.</text>
</comment>
<name>A0A2M7T6C1_9ACTN</name>
<dbReference type="GO" id="GO:0046872">
    <property type="term" value="F:metal ion binding"/>
    <property type="evidence" value="ECO:0007669"/>
    <property type="project" value="UniProtKB-KW"/>
</dbReference>
<dbReference type="GO" id="GO:0016868">
    <property type="term" value="F:intramolecular phosphotransferase activity"/>
    <property type="evidence" value="ECO:0007669"/>
    <property type="project" value="InterPro"/>
</dbReference>
<dbReference type="Gene3D" id="3.30.310.50">
    <property type="entry name" value="Alpha-D-phosphohexomutase, C-terminal domain"/>
    <property type="match status" value="1"/>
</dbReference>
<keyword evidence="2" id="KW-0597">Phosphoprotein</keyword>
<evidence type="ECO:0000313" key="8">
    <source>
        <dbReference type="Proteomes" id="UP000230956"/>
    </source>
</evidence>
<keyword evidence="4" id="KW-0460">Magnesium</keyword>
<proteinExistence type="predicted"/>
<keyword evidence="5" id="KW-0413">Isomerase</keyword>
<dbReference type="SUPFAM" id="SSF55957">
    <property type="entry name" value="Phosphoglucomutase, C-terminal domain"/>
    <property type="match status" value="1"/>
</dbReference>